<dbReference type="Pfam" id="PF01381">
    <property type="entry name" value="HTH_3"/>
    <property type="match status" value="1"/>
</dbReference>
<dbReference type="InterPro" id="IPR039418">
    <property type="entry name" value="LexA-like"/>
</dbReference>
<dbReference type="Gene3D" id="1.10.260.40">
    <property type="entry name" value="lambda repressor-like DNA-binding domains"/>
    <property type="match status" value="1"/>
</dbReference>
<dbReference type="Gene3D" id="2.10.109.10">
    <property type="entry name" value="Umud Fragment, subunit A"/>
    <property type="match status" value="1"/>
</dbReference>
<dbReference type="PROSITE" id="PS50943">
    <property type="entry name" value="HTH_CROC1"/>
    <property type="match status" value="1"/>
</dbReference>
<dbReference type="PANTHER" id="PTHR40661">
    <property type="match status" value="1"/>
</dbReference>
<keyword evidence="3" id="KW-0804">Transcription</keyword>
<keyword evidence="6" id="KW-1185">Reference proteome</keyword>
<dbReference type="CDD" id="cd00093">
    <property type="entry name" value="HTH_XRE"/>
    <property type="match status" value="1"/>
</dbReference>
<evidence type="ECO:0000259" key="4">
    <source>
        <dbReference type="PROSITE" id="PS50943"/>
    </source>
</evidence>
<evidence type="ECO:0000313" key="6">
    <source>
        <dbReference type="Proteomes" id="UP001205906"/>
    </source>
</evidence>
<organism evidence="5 6">
    <name type="scientific">Mesorhizobium liriopis</name>
    <dbReference type="NCBI Taxonomy" id="2953882"/>
    <lineage>
        <taxon>Bacteria</taxon>
        <taxon>Pseudomonadati</taxon>
        <taxon>Pseudomonadota</taxon>
        <taxon>Alphaproteobacteria</taxon>
        <taxon>Hyphomicrobiales</taxon>
        <taxon>Phyllobacteriaceae</taxon>
        <taxon>Mesorhizobium</taxon>
    </lineage>
</organism>
<feature type="domain" description="HTH cro/C1-type" evidence="4">
    <location>
        <begin position="12"/>
        <end position="66"/>
    </location>
</feature>
<proteinExistence type="predicted"/>
<sequence>MTDDETTLGERIKAARKAAGLTQQDIASYFGINRVSVTQWEKDTTRPDPSRLMKLAEFLQTTAEWLLDGRGNQNAPGLGRSTAKPTVDLEDIPADAVFTSGEQKRYQGAHDVEKLGVVAGGDDGDFHFNGEVIEHVARPRGLIGRAGVFSLEVISDSMYPAYRKGDPIYCDRTEPQPGDDIVIETFAEEGEKNGKSYVKRLVRRTKAQLIVEQFNPPSELTFDRYAVKHVWRVVPVRELHGS</sequence>
<dbReference type="InterPro" id="IPR001387">
    <property type="entry name" value="Cro/C1-type_HTH"/>
</dbReference>
<dbReference type="InterPro" id="IPR015927">
    <property type="entry name" value="Peptidase_S24_S26A/B/C"/>
</dbReference>
<reference evidence="5 6" key="1">
    <citation type="submission" date="2022-06" db="EMBL/GenBank/DDBJ databases">
        <title>Mesorhizobium sp. strain RP14 Genome sequencing and assembly.</title>
        <authorList>
            <person name="Kim I."/>
        </authorList>
    </citation>
    <scope>NUCLEOTIDE SEQUENCE [LARGE SCALE GENOMIC DNA]</scope>
    <source>
        <strain evidence="6">RP14(2022)</strain>
    </source>
</reference>
<dbReference type="Proteomes" id="UP001205906">
    <property type="component" value="Unassembled WGS sequence"/>
</dbReference>
<accession>A0ABT1C882</accession>
<evidence type="ECO:0000313" key="5">
    <source>
        <dbReference type="EMBL" id="MCO6050878.1"/>
    </source>
</evidence>
<dbReference type="InterPro" id="IPR010982">
    <property type="entry name" value="Lambda_DNA-bd_dom_sf"/>
</dbReference>
<dbReference type="SMART" id="SM00530">
    <property type="entry name" value="HTH_XRE"/>
    <property type="match status" value="1"/>
</dbReference>
<dbReference type="SUPFAM" id="SSF51306">
    <property type="entry name" value="LexA/Signal peptidase"/>
    <property type="match status" value="1"/>
</dbReference>
<protein>
    <submittedName>
        <fullName evidence="5">Helix-turn-helix domain-containing protein</fullName>
    </submittedName>
</protein>
<keyword evidence="2" id="KW-0238">DNA-binding</keyword>
<dbReference type="RefSeq" id="WP_252819874.1">
    <property type="nucleotide sequence ID" value="NZ_JAMXQS010000006.1"/>
</dbReference>
<gene>
    <name evidence="5" type="ORF">NGM99_13925</name>
</gene>
<evidence type="ECO:0000256" key="3">
    <source>
        <dbReference type="ARBA" id="ARBA00023163"/>
    </source>
</evidence>
<keyword evidence="1" id="KW-0805">Transcription regulation</keyword>
<dbReference type="SUPFAM" id="SSF47413">
    <property type="entry name" value="lambda repressor-like DNA-binding domains"/>
    <property type="match status" value="1"/>
</dbReference>
<dbReference type="EMBL" id="JAMXQS010000006">
    <property type="protein sequence ID" value="MCO6050878.1"/>
    <property type="molecule type" value="Genomic_DNA"/>
</dbReference>
<evidence type="ECO:0000256" key="2">
    <source>
        <dbReference type="ARBA" id="ARBA00023125"/>
    </source>
</evidence>
<evidence type="ECO:0000256" key="1">
    <source>
        <dbReference type="ARBA" id="ARBA00023015"/>
    </source>
</evidence>
<dbReference type="Pfam" id="PF00717">
    <property type="entry name" value="Peptidase_S24"/>
    <property type="match status" value="1"/>
</dbReference>
<name>A0ABT1C882_9HYPH</name>
<dbReference type="CDD" id="cd06529">
    <property type="entry name" value="S24_LexA-like"/>
    <property type="match status" value="1"/>
</dbReference>
<comment type="caution">
    <text evidence="5">The sequence shown here is derived from an EMBL/GenBank/DDBJ whole genome shotgun (WGS) entry which is preliminary data.</text>
</comment>
<dbReference type="InterPro" id="IPR036286">
    <property type="entry name" value="LexA/Signal_pep-like_sf"/>
</dbReference>
<dbReference type="PANTHER" id="PTHR40661:SF3">
    <property type="entry name" value="FELS-1 PROPHAGE TRANSCRIPTIONAL REGULATOR"/>
    <property type="match status" value="1"/>
</dbReference>